<dbReference type="SUPFAM" id="SSF47413">
    <property type="entry name" value="lambda repressor-like DNA-binding domains"/>
    <property type="match status" value="1"/>
</dbReference>
<protein>
    <submittedName>
        <fullName evidence="2">Putative addiction module antidote protein</fullName>
    </submittedName>
</protein>
<name>A0A2K8U9U9_9GAMM</name>
<dbReference type="EMBL" id="CP020370">
    <property type="protein sequence ID" value="AUB82335.1"/>
    <property type="molecule type" value="Genomic_DNA"/>
</dbReference>
<dbReference type="Proteomes" id="UP000232638">
    <property type="component" value="Chromosome"/>
</dbReference>
<accession>A0A2K8U9U9</accession>
<proteinExistence type="predicted"/>
<dbReference type="PROSITE" id="PS50943">
    <property type="entry name" value="HTH_CROC1"/>
    <property type="match status" value="1"/>
</dbReference>
<feature type="domain" description="HTH cro/C1-type" evidence="1">
    <location>
        <begin position="54"/>
        <end position="97"/>
    </location>
</feature>
<dbReference type="GO" id="GO:0003677">
    <property type="term" value="F:DNA binding"/>
    <property type="evidence" value="ECO:0007669"/>
    <property type="project" value="InterPro"/>
</dbReference>
<dbReference type="InterPro" id="IPR014057">
    <property type="entry name" value="HI1420"/>
</dbReference>
<dbReference type="NCBIfam" id="TIGR02684">
    <property type="entry name" value="dnstrm_HI1420"/>
    <property type="match status" value="1"/>
</dbReference>
<dbReference type="AlphaFoldDB" id="A0A2K8U9U9"/>
<keyword evidence="3" id="KW-1185">Reference proteome</keyword>
<gene>
    <name evidence="2" type="ORF">THSYN_16195</name>
</gene>
<dbReference type="PANTHER" id="PTHR40275:SF1">
    <property type="entry name" value="SSL7038 PROTEIN"/>
    <property type="match status" value="1"/>
</dbReference>
<evidence type="ECO:0000313" key="3">
    <source>
        <dbReference type="Proteomes" id="UP000232638"/>
    </source>
</evidence>
<dbReference type="Gene3D" id="1.10.260.40">
    <property type="entry name" value="lambda repressor-like DNA-binding domains"/>
    <property type="match status" value="1"/>
</dbReference>
<dbReference type="InterPro" id="IPR001387">
    <property type="entry name" value="Cro/C1-type_HTH"/>
</dbReference>
<dbReference type="CDD" id="cd00093">
    <property type="entry name" value="HTH_XRE"/>
    <property type="match status" value="1"/>
</dbReference>
<evidence type="ECO:0000259" key="1">
    <source>
        <dbReference type="PROSITE" id="PS50943"/>
    </source>
</evidence>
<evidence type="ECO:0000313" key="2">
    <source>
        <dbReference type="EMBL" id="AUB82335.1"/>
    </source>
</evidence>
<dbReference type="KEGG" id="tsy:THSYN_16195"/>
<organism evidence="2 3">
    <name type="scientific">Candidatus Thiodictyon syntrophicum</name>
    <dbReference type="NCBI Taxonomy" id="1166950"/>
    <lineage>
        <taxon>Bacteria</taxon>
        <taxon>Pseudomonadati</taxon>
        <taxon>Pseudomonadota</taxon>
        <taxon>Gammaproteobacteria</taxon>
        <taxon>Chromatiales</taxon>
        <taxon>Chromatiaceae</taxon>
        <taxon>Thiodictyon</taxon>
    </lineage>
</organism>
<dbReference type="RefSeq" id="WP_100920069.1">
    <property type="nucleotide sequence ID" value="NZ_CP020370.1"/>
</dbReference>
<dbReference type="PANTHER" id="PTHR40275">
    <property type="entry name" value="SSL7038 PROTEIN"/>
    <property type="match status" value="1"/>
</dbReference>
<dbReference type="Pfam" id="PF21716">
    <property type="entry name" value="dnstrm_HI1420"/>
    <property type="match status" value="1"/>
</dbReference>
<sequence>MTDKIRIADLPDFDPAEHLKDDEDMAAYLTLVIEEGDPAELAHALGIVARARGMTEIAKASGLTREALYKALRPNAQPRFETVSRVCQALGVKLVAQPLVRDDLSQG</sequence>
<dbReference type="InterPro" id="IPR010982">
    <property type="entry name" value="Lambda_DNA-bd_dom_sf"/>
</dbReference>
<reference evidence="2 3" key="1">
    <citation type="submission" date="2017-03" db="EMBL/GenBank/DDBJ databases">
        <title>Complete genome sequence of Candidatus 'Thiodictyon syntrophicum' sp. nov. strain Cad16T, a photolithoautotroph purple sulfur bacterium isolated from an alpine meromictic lake.</title>
        <authorList>
            <person name="Luedin S.M."/>
            <person name="Pothier J.F."/>
            <person name="Danza F."/>
            <person name="Storelli N."/>
            <person name="Wittwer M."/>
            <person name="Tonolla M."/>
        </authorList>
    </citation>
    <scope>NUCLEOTIDE SEQUENCE [LARGE SCALE GENOMIC DNA]</scope>
    <source>
        <strain evidence="2 3">Cad16T</strain>
    </source>
</reference>
<dbReference type="OrthoDB" id="9798416at2"/>